<organism evidence="3 4">
    <name type="scientific">Paractinoplanes deccanensis</name>
    <dbReference type="NCBI Taxonomy" id="113561"/>
    <lineage>
        <taxon>Bacteria</taxon>
        <taxon>Bacillati</taxon>
        <taxon>Actinomycetota</taxon>
        <taxon>Actinomycetes</taxon>
        <taxon>Micromonosporales</taxon>
        <taxon>Micromonosporaceae</taxon>
        <taxon>Paractinoplanes</taxon>
    </lineage>
</organism>
<gene>
    <name evidence="3" type="ORF">Ade02nite_04680</name>
</gene>
<proteinExistence type="inferred from homology"/>
<name>A0ABQ3XVX1_9ACTN</name>
<evidence type="ECO:0000256" key="2">
    <source>
        <dbReference type="ARBA" id="ARBA00023002"/>
    </source>
</evidence>
<comment type="similarity">
    <text evidence="1">Belongs to the short-chain dehydrogenases/reductases (SDR) family.</text>
</comment>
<evidence type="ECO:0008006" key="5">
    <source>
        <dbReference type="Google" id="ProtNLM"/>
    </source>
</evidence>
<dbReference type="EMBL" id="BOMI01000006">
    <property type="protein sequence ID" value="GID71827.1"/>
    <property type="molecule type" value="Genomic_DNA"/>
</dbReference>
<dbReference type="RefSeq" id="WP_203759804.1">
    <property type="nucleotide sequence ID" value="NZ_BAAABO010000004.1"/>
</dbReference>
<keyword evidence="4" id="KW-1185">Reference proteome</keyword>
<dbReference type="CDD" id="cd05233">
    <property type="entry name" value="SDR_c"/>
    <property type="match status" value="1"/>
</dbReference>
<dbReference type="Gene3D" id="3.40.50.720">
    <property type="entry name" value="NAD(P)-binding Rossmann-like Domain"/>
    <property type="match status" value="1"/>
</dbReference>
<dbReference type="PANTHER" id="PTHR43669">
    <property type="entry name" value="5-KETO-D-GLUCONATE 5-REDUCTASE"/>
    <property type="match status" value="1"/>
</dbReference>
<dbReference type="Pfam" id="PF00106">
    <property type="entry name" value="adh_short"/>
    <property type="match status" value="1"/>
</dbReference>
<protein>
    <recommendedName>
        <fullName evidence="5">SDR family oxidoreductase</fullName>
    </recommendedName>
</protein>
<dbReference type="InterPro" id="IPR036291">
    <property type="entry name" value="NAD(P)-bd_dom_sf"/>
</dbReference>
<comment type="caution">
    <text evidence="3">The sequence shown here is derived from an EMBL/GenBank/DDBJ whole genome shotgun (WGS) entry which is preliminary data.</text>
</comment>
<evidence type="ECO:0000256" key="1">
    <source>
        <dbReference type="ARBA" id="ARBA00006484"/>
    </source>
</evidence>
<evidence type="ECO:0000313" key="3">
    <source>
        <dbReference type="EMBL" id="GID71827.1"/>
    </source>
</evidence>
<dbReference type="SUPFAM" id="SSF51735">
    <property type="entry name" value="NAD(P)-binding Rossmann-fold domains"/>
    <property type="match status" value="1"/>
</dbReference>
<dbReference type="InterPro" id="IPR002347">
    <property type="entry name" value="SDR_fam"/>
</dbReference>
<keyword evidence="2" id="KW-0560">Oxidoreductase</keyword>
<sequence>MTLSGRVHVVAGGTGRAGTVVVQALIERGAIVAVPSRNPARLARLRDKVASDRLHGFAGDISDLADAERLRDAIAAELGPIDAVVASLGEWWEGAALAELDPAVWQRILADNLTSHFMVARAFLPAVADRPGAVYLTLGGIASVLAVAGSGPISVTGAAQAMMMRVLEAELAGRAVRLHEVDVYTPIVTDDWDGGEIEPGWLTGRDVGAYVADALEPGFAGPLFLTIPGDTAFRRNEA</sequence>
<accession>A0ABQ3XVX1</accession>
<reference evidence="3 4" key="1">
    <citation type="submission" date="2021-01" db="EMBL/GenBank/DDBJ databases">
        <title>Whole genome shotgun sequence of Actinoplanes deccanensis NBRC 13994.</title>
        <authorList>
            <person name="Komaki H."/>
            <person name="Tamura T."/>
        </authorList>
    </citation>
    <scope>NUCLEOTIDE SEQUENCE [LARGE SCALE GENOMIC DNA]</scope>
    <source>
        <strain evidence="3 4">NBRC 13994</strain>
    </source>
</reference>
<evidence type="ECO:0000313" key="4">
    <source>
        <dbReference type="Proteomes" id="UP000609879"/>
    </source>
</evidence>
<dbReference type="PANTHER" id="PTHR43669:SF3">
    <property type="entry name" value="ALCOHOL DEHYDROGENASE, PUTATIVE (AFU_ORTHOLOGUE AFUA_3G03445)-RELATED"/>
    <property type="match status" value="1"/>
</dbReference>
<dbReference type="Proteomes" id="UP000609879">
    <property type="component" value="Unassembled WGS sequence"/>
</dbReference>